<proteinExistence type="predicted"/>
<dbReference type="EnsemblPlants" id="Kaladp0024s0646.1.v1.1">
    <property type="protein sequence ID" value="Kaladp0024s0646.1.v1.1.CDS.1"/>
    <property type="gene ID" value="Kaladp0024s0646.v1.1"/>
</dbReference>
<evidence type="ECO:0000256" key="1">
    <source>
        <dbReference type="SAM" id="MobiDB-lite"/>
    </source>
</evidence>
<accession>A0A7N0T7H3</accession>
<organism evidence="2 3">
    <name type="scientific">Kalanchoe fedtschenkoi</name>
    <name type="common">Lavender scallops</name>
    <name type="synonym">South American air plant</name>
    <dbReference type="NCBI Taxonomy" id="63787"/>
    <lineage>
        <taxon>Eukaryota</taxon>
        <taxon>Viridiplantae</taxon>
        <taxon>Streptophyta</taxon>
        <taxon>Embryophyta</taxon>
        <taxon>Tracheophyta</taxon>
        <taxon>Spermatophyta</taxon>
        <taxon>Magnoliopsida</taxon>
        <taxon>eudicotyledons</taxon>
        <taxon>Gunneridae</taxon>
        <taxon>Pentapetalae</taxon>
        <taxon>Saxifragales</taxon>
        <taxon>Crassulaceae</taxon>
        <taxon>Kalanchoe</taxon>
    </lineage>
</organism>
<feature type="compositionally biased region" description="Polar residues" evidence="1">
    <location>
        <begin position="138"/>
        <end position="150"/>
    </location>
</feature>
<protein>
    <submittedName>
        <fullName evidence="2">Uncharacterized protein</fullName>
    </submittedName>
</protein>
<feature type="compositionally biased region" description="Polar residues" evidence="1">
    <location>
        <begin position="1"/>
        <end position="10"/>
    </location>
</feature>
<feature type="region of interest" description="Disordered" evidence="1">
    <location>
        <begin position="1"/>
        <end position="20"/>
    </location>
</feature>
<dbReference type="PANTHER" id="PTHR34996">
    <property type="entry name" value="OS06G0327400 PROTEIN"/>
    <property type="match status" value="1"/>
</dbReference>
<dbReference type="OMA" id="RCSYGQA"/>
<dbReference type="Gramene" id="Kaladp0024s0646.1.v1.1">
    <property type="protein sequence ID" value="Kaladp0024s0646.1.v1.1.CDS.1"/>
    <property type="gene ID" value="Kaladp0024s0646.v1.1"/>
</dbReference>
<keyword evidence="3" id="KW-1185">Reference proteome</keyword>
<feature type="region of interest" description="Disordered" evidence="1">
    <location>
        <begin position="131"/>
        <end position="150"/>
    </location>
</feature>
<evidence type="ECO:0000313" key="2">
    <source>
        <dbReference type="EnsemblPlants" id="Kaladp0024s0646.1.v1.1.CDS.1"/>
    </source>
</evidence>
<reference evidence="2" key="1">
    <citation type="submission" date="2021-01" db="UniProtKB">
        <authorList>
            <consortium name="EnsemblPlants"/>
        </authorList>
    </citation>
    <scope>IDENTIFICATION</scope>
</reference>
<evidence type="ECO:0000313" key="3">
    <source>
        <dbReference type="Proteomes" id="UP000594263"/>
    </source>
</evidence>
<dbReference type="PANTHER" id="PTHR34996:SF3">
    <property type="entry name" value="OS06G0327400 PROTEIN"/>
    <property type="match status" value="1"/>
</dbReference>
<sequence length="165" mass="18871">MSRRNTSSYAKVSRSSGGGASCRGFRLRYSRRFSVQAFRARFLLLFRILNKWKYTYCRALKFLKRGMYGGGGAGDRRIGKVSEFGSSRSMNEFIPRSHECRMRSFGRSNSFYSEAIADCLEFIKRTSVSDKEEDEKQPVNNGFQKNLSGNVNGLCEEEKMEESVS</sequence>
<dbReference type="AlphaFoldDB" id="A0A7N0T7H3"/>
<name>A0A7N0T7H3_KALFE</name>
<dbReference type="Proteomes" id="UP000594263">
    <property type="component" value="Unplaced"/>
</dbReference>